<accession>A0A377I1Z3</accession>
<protein>
    <submittedName>
        <fullName evidence="1">Uncharacterized protein</fullName>
    </submittedName>
</protein>
<reference evidence="1 2" key="1">
    <citation type="submission" date="2018-06" db="EMBL/GenBank/DDBJ databases">
        <authorList>
            <consortium name="Pathogen Informatics"/>
            <person name="Doyle S."/>
        </authorList>
    </citation>
    <scope>NUCLEOTIDE SEQUENCE [LARGE SCALE GENOMIC DNA]</scope>
    <source>
        <strain evidence="1 2">NCTC10794</strain>
    </source>
</reference>
<dbReference type="AlphaFoldDB" id="A0A377I1Z3"/>
<name>A0A377I1Z3_HAEPH</name>
<evidence type="ECO:0000313" key="1">
    <source>
        <dbReference type="EMBL" id="STO64000.1"/>
    </source>
</evidence>
<gene>
    <name evidence="1" type="ORF">NCTC10794_01055</name>
</gene>
<evidence type="ECO:0000313" key="2">
    <source>
        <dbReference type="Proteomes" id="UP000254867"/>
    </source>
</evidence>
<dbReference type="EMBL" id="UGHH01000002">
    <property type="protein sequence ID" value="STO64000.1"/>
    <property type="molecule type" value="Genomic_DNA"/>
</dbReference>
<proteinExistence type="predicted"/>
<dbReference type="Proteomes" id="UP000254867">
    <property type="component" value="Unassembled WGS sequence"/>
</dbReference>
<sequence length="54" mass="6216">MPSLISGLMSSKFIAHFSKKENKIERPALLAKLEKTKNYPLLYLLLQQVMAKRP</sequence>
<organism evidence="1 2">
    <name type="scientific">Haemophilus parahaemolyticus</name>
    <dbReference type="NCBI Taxonomy" id="735"/>
    <lineage>
        <taxon>Bacteria</taxon>
        <taxon>Pseudomonadati</taxon>
        <taxon>Pseudomonadota</taxon>
        <taxon>Gammaproteobacteria</taxon>
        <taxon>Pasteurellales</taxon>
        <taxon>Pasteurellaceae</taxon>
        <taxon>Haemophilus</taxon>
    </lineage>
</organism>